<protein>
    <submittedName>
        <fullName evidence="6">LysR family transcriptional regulator</fullName>
    </submittedName>
</protein>
<dbReference type="PANTHER" id="PTHR30537:SF3">
    <property type="entry name" value="TRANSCRIPTIONAL REGULATORY PROTEIN"/>
    <property type="match status" value="1"/>
</dbReference>
<reference evidence="6 7" key="1">
    <citation type="submission" date="2022-10" db="EMBL/GenBank/DDBJ databases">
        <title>Defluviimonas sp. nov., isolated from ocean surface water.</title>
        <authorList>
            <person name="He W."/>
            <person name="Wang L."/>
            <person name="Zhang D.-F."/>
        </authorList>
    </citation>
    <scope>NUCLEOTIDE SEQUENCE [LARGE SCALE GENOMIC DNA]</scope>
    <source>
        <strain evidence="6 7">WL0002</strain>
    </source>
</reference>
<evidence type="ECO:0000313" key="6">
    <source>
        <dbReference type="EMBL" id="MCV2868474.1"/>
    </source>
</evidence>
<dbReference type="PROSITE" id="PS50931">
    <property type="entry name" value="HTH_LYSR"/>
    <property type="match status" value="1"/>
</dbReference>
<keyword evidence="3" id="KW-0238">DNA-binding</keyword>
<organism evidence="6 7">
    <name type="scientific">Albidovulum marisflavi</name>
    <dbReference type="NCBI Taxonomy" id="2984159"/>
    <lineage>
        <taxon>Bacteria</taxon>
        <taxon>Pseudomonadati</taxon>
        <taxon>Pseudomonadota</taxon>
        <taxon>Alphaproteobacteria</taxon>
        <taxon>Rhodobacterales</taxon>
        <taxon>Paracoccaceae</taxon>
        <taxon>Albidovulum</taxon>
    </lineage>
</organism>
<feature type="domain" description="HTH lysR-type" evidence="5">
    <location>
        <begin position="12"/>
        <end position="69"/>
    </location>
</feature>
<dbReference type="PANTHER" id="PTHR30537">
    <property type="entry name" value="HTH-TYPE TRANSCRIPTIONAL REGULATOR"/>
    <property type="match status" value="1"/>
</dbReference>
<accession>A0ABT2ZBI4</accession>
<keyword evidence="7" id="KW-1185">Reference proteome</keyword>
<comment type="caution">
    <text evidence="6">The sequence shown here is derived from an EMBL/GenBank/DDBJ whole genome shotgun (WGS) entry which is preliminary data.</text>
</comment>
<proteinExistence type="inferred from homology"/>
<evidence type="ECO:0000256" key="1">
    <source>
        <dbReference type="ARBA" id="ARBA00009437"/>
    </source>
</evidence>
<dbReference type="InterPro" id="IPR058163">
    <property type="entry name" value="LysR-type_TF_proteobact-type"/>
</dbReference>
<dbReference type="InterPro" id="IPR036390">
    <property type="entry name" value="WH_DNA-bd_sf"/>
</dbReference>
<dbReference type="RefSeq" id="WP_263734084.1">
    <property type="nucleotide sequence ID" value="NZ_JAOWKY010000001.1"/>
</dbReference>
<name>A0ABT2ZBI4_9RHOB</name>
<dbReference type="InterPro" id="IPR000847">
    <property type="entry name" value="LysR_HTH_N"/>
</dbReference>
<dbReference type="InterPro" id="IPR005119">
    <property type="entry name" value="LysR_subst-bd"/>
</dbReference>
<evidence type="ECO:0000259" key="5">
    <source>
        <dbReference type="PROSITE" id="PS50931"/>
    </source>
</evidence>
<dbReference type="EMBL" id="JAOWKY010000001">
    <property type="protein sequence ID" value="MCV2868474.1"/>
    <property type="molecule type" value="Genomic_DNA"/>
</dbReference>
<dbReference type="Gene3D" id="3.40.190.290">
    <property type="match status" value="1"/>
</dbReference>
<comment type="similarity">
    <text evidence="1">Belongs to the LysR transcriptional regulatory family.</text>
</comment>
<evidence type="ECO:0000256" key="4">
    <source>
        <dbReference type="ARBA" id="ARBA00023163"/>
    </source>
</evidence>
<dbReference type="Pfam" id="PF00126">
    <property type="entry name" value="HTH_1"/>
    <property type="match status" value="1"/>
</dbReference>
<dbReference type="Proteomes" id="UP001652542">
    <property type="component" value="Unassembled WGS sequence"/>
</dbReference>
<dbReference type="InterPro" id="IPR036388">
    <property type="entry name" value="WH-like_DNA-bd_sf"/>
</dbReference>
<keyword evidence="4" id="KW-0804">Transcription</keyword>
<evidence type="ECO:0000256" key="3">
    <source>
        <dbReference type="ARBA" id="ARBA00023125"/>
    </source>
</evidence>
<evidence type="ECO:0000256" key="2">
    <source>
        <dbReference type="ARBA" id="ARBA00023015"/>
    </source>
</evidence>
<dbReference type="SUPFAM" id="SSF46785">
    <property type="entry name" value="Winged helix' DNA-binding domain"/>
    <property type="match status" value="1"/>
</dbReference>
<gene>
    <name evidence="6" type="ORF">OEW28_07515</name>
</gene>
<dbReference type="SUPFAM" id="SSF53850">
    <property type="entry name" value="Periplasmic binding protein-like II"/>
    <property type="match status" value="1"/>
</dbReference>
<dbReference type="Gene3D" id="1.10.10.10">
    <property type="entry name" value="Winged helix-like DNA-binding domain superfamily/Winged helix DNA-binding domain"/>
    <property type="match status" value="1"/>
</dbReference>
<keyword evidence="2" id="KW-0805">Transcription regulation</keyword>
<evidence type="ECO:0000313" key="7">
    <source>
        <dbReference type="Proteomes" id="UP001652542"/>
    </source>
</evidence>
<dbReference type="Pfam" id="PF03466">
    <property type="entry name" value="LysR_substrate"/>
    <property type="match status" value="1"/>
</dbReference>
<sequence>MPQDTGAHSSRLDWNDLELILAICRAESLSGAARMLGQTHSTIFRRINAAEARTGVRFFDRFPHGYVMTDAGRAAMAHAERMENEVHALGRTILGRDENLRGRIRVTCPESFAEEHAPGMIARFCRKHPEIQIDLAPGHGAADLNRREAEVAIRATRAAPTSAFGRKICDFRFALYSSSAYLALAGRKPLPDHDFCLIEGTLGWLVPRIWKTAEQGEQRVVFQCRASRAVQNAAAEGLGLTFLPCYVGDADDRLLRVSDPIAWLDLDLWVLTHRDLTNTARVRAFMTHLYGELSARAYHFGGDMKPTDKVNLLRRGE</sequence>